<feature type="region of interest" description="Disordered" evidence="1">
    <location>
        <begin position="616"/>
        <end position="688"/>
    </location>
</feature>
<evidence type="ECO:0000313" key="2">
    <source>
        <dbReference type="EMBL" id="EON69399.1"/>
    </source>
</evidence>
<dbReference type="GO" id="GO:0003677">
    <property type="term" value="F:DNA binding"/>
    <property type="evidence" value="ECO:0007669"/>
    <property type="project" value="InterPro"/>
</dbReference>
<accession>R7Z5V3</accession>
<feature type="compositionally biased region" description="Acidic residues" evidence="1">
    <location>
        <begin position="1"/>
        <end position="10"/>
    </location>
</feature>
<feature type="region of interest" description="Disordered" evidence="1">
    <location>
        <begin position="83"/>
        <end position="248"/>
    </location>
</feature>
<proteinExistence type="predicted"/>
<feature type="compositionally biased region" description="Polar residues" evidence="1">
    <location>
        <begin position="1033"/>
        <end position="1042"/>
    </location>
</feature>
<evidence type="ECO:0000256" key="1">
    <source>
        <dbReference type="SAM" id="MobiDB-lite"/>
    </source>
</evidence>
<feature type="compositionally biased region" description="Basic residues" evidence="1">
    <location>
        <begin position="834"/>
        <end position="847"/>
    </location>
</feature>
<gene>
    <name evidence="2" type="ORF">W97_08659</name>
</gene>
<evidence type="ECO:0000313" key="3">
    <source>
        <dbReference type="Proteomes" id="UP000016924"/>
    </source>
</evidence>
<feature type="compositionally biased region" description="Polar residues" evidence="1">
    <location>
        <begin position="1049"/>
        <end position="1058"/>
    </location>
</feature>
<organism evidence="2 3">
    <name type="scientific">Coniosporium apollinis (strain CBS 100218)</name>
    <name type="common">Rock-inhabiting black yeast</name>
    <dbReference type="NCBI Taxonomy" id="1168221"/>
    <lineage>
        <taxon>Eukaryota</taxon>
        <taxon>Fungi</taxon>
        <taxon>Dikarya</taxon>
        <taxon>Ascomycota</taxon>
        <taxon>Pezizomycotina</taxon>
        <taxon>Dothideomycetes</taxon>
        <taxon>Dothideomycetes incertae sedis</taxon>
        <taxon>Coniosporium</taxon>
    </lineage>
</organism>
<feature type="region of interest" description="Disordered" evidence="1">
    <location>
        <begin position="708"/>
        <end position="915"/>
    </location>
</feature>
<feature type="region of interest" description="Disordered" evidence="1">
    <location>
        <begin position="263"/>
        <end position="282"/>
    </location>
</feature>
<name>R7Z5V3_CONA1</name>
<dbReference type="STRING" id="1168221.R7Z5V3"/>
<feature type="compositionally biased region" description="Low complexity" evidence="1">
    <location>
        <begin position="727"/>
        <end position="736"/>
    </location>
</feature>
<feature type="compositionally biased region" description="Polar residues" evidence="1">
    <location>
        <begin position="43"/>
        <end position="59"/>
    </location>
</feature>
<feature type="compositionally biased region" description="Polar residues" evidence="1">
    <location>
        <begin position="543"/>
        <end position="555"/>
    </location>
</feature>
<dbReference type="SMART" id="SM00384">
    <property type="entry name" value="AT_hook"/>
    <property type="match status" value="2"/>
</dbReference>
<feature type="region of interest" description="Disordered" evidence="1">
    <location>
        <begin position="288"/>
        <end position="320"/>
    </location>
</feature>
<dbReference type="OMA" id="YFSDEHY"/>
<keyword evidence="3" id="KW-1185">Reference proteome</keyword>
<feature type="compositionally biased region" description="Basic and acidic residues" evidence="1">
    <location>
        <begin position="807"/>
        <end position="822"/>
    </location>
</feature>
<feature type="compositionally biased region" description="Basic residues" evidence="1">
    <location>
        <begin position="769"/>
        <end position="779"/>
    </location>
</feature>
<feature type="compositionally biased region" description="Polar residues" evidence="1">
    <location>
        <begin position="737"/>
        <end position="748"/>
    </location>
</feature>
<feature type="region of interest" description="Disordered" evidence="1">
    <location>
        <begin position="1023"/>
        <end position="1097"/>
    </location>
</feature>
<dbReference type="EMBL" id="JH767613">
    <property type="protein sequence ID" value="EON69399.1"/>
    <property type="molecule type" value="Genomic_DNA"/>
</dbReference>
<dbReference type="eggNOG" id="ENOG502SF2M">
    <property type="taxonomic scope" value="Eukaryota"/>
</dbReference>
<feature type="compositionally biased region" description="Basic and acidic residues" evidence="1">
    <location>
        <begin position="130"/>
        <end position="139"/>
    </location>
</feature>
<reference evidence="3" key="1">
    <citation type="submission" date="2012-06" db="EMBL/GenBank/DDBJ databases">
        <title>The genome sequence of Coniosporium apollinis CBS 100218.</title>
        <authorList>
            <consortium name="The Broad Institute Genome Sequencing Platform"/>
            <person name="Cuomo C."/>
            <person name="Gorbushina A."/>
            <person name="Noack S."/>
            <person name="Walker B."/>
            <person name="Young S.K."/>
            <person name="Zeng Q."/>
            <person name="Gargeya S."/>
            <person name="Fitzgerald M."/>
            <person name="Haas B."/>
            <person name="Abouelleil A."/>
            <person name="Alvarado L."/>
            <person name="Arachchi H.M."/>
            <person name="Berlin A.M."/>
            <person name="Chapman S.B."/>
            <person name="Goldberg J."/>
            <person name="Griggs A."/>
            <person name="Gujja S."/>
            <person name="Hansen M."/>
            <person name="Howarth C."/>
            <person name="Imamovic A."/>
            <person name="Larimer J."/>
            <person name="McCowan C."/>
            <person name="Montmayeur A."/>
            <person name="Murphy C."/>
            <person name="Neiman D."/>
            <person name="Pearson M."/>
            <person name="Priest M."/>
            <person name="Roberts A."/>
            <person name="Saif S."/>
            <person name="Shea T."/>
            <person name="Sisk P."/>
            <person name="Sykes S."/>
            <person name="Wortman J."/>
            <person name="Nusbaum C."/>
            <person name="Birren B."/>
        </authorList>
    </citation>
    <scope>NUCLEOTIDE SEQUENCE [LARGE SCALE GENOMIC DNA]</scope>
    <source>
        <strain evidence="3">CBS 100218</strain>
    </source>
</reference>
<dbReference type="InterPro" id="IPR017956">
    <property type="entry name" value="AT_hook_DNA-bd_motif"/>
</dbReference>
<dbReference type="GeneID" id="19905970"/>
<dbReference type="Proteomes" id="UP000016924">
    <property type="component" value="Unassembled WGS sequence"/>
</dbReference>
<feature type="compositionally biased region" description="Low complexity" evidence="1">
    <location>
        <begin position="1059"/>
        <end position="1097"/>
    </location>
</feature>
<protein>
    <submittedName>
        <fullName evidence="2">Uncharacterized protein</fullName>
    </submittedName>
</protein>
<feature type="compositionally biased region" description="Pro residues" evidence="1">
    <location>
        <begin position="270"/>
        <end position="282"/>
    </location>
</feature>
<feature type="compositionally biased region" description="Polar residues" evidence="1">
    <location>
        <begin position="649"/>
        <end position="659"/>
    </location>
</feature>
<feature type="region of interest" description="Disordered" evidence="1">
    <location>
        <begin position="1"/>
        <end position="61"/>
    </location>
</feature>
<dbReference type="HOGENOM" id="CLU_267978_0_0_1"/>
<dbReference type="OrthoDB" id="3946221at2759"/>
<sequence>MSAYISDDDGASSPDPLAISANQPLTKQARKSGRRMSAPVAKGSQNTQYINTASATPSPAKSIILSTPKAAGTSPWKIKVTVEAEPQFDASDVENSGSPTKTRRTRTTTTTVPLKGPDESSPVKRRGRPRKSDGAEAIKGKRSGTPVKRRTRPLKKSEVEEDELNTAGEQEATSPAKKGRGRPRKSVEPADVQEPALLPPAREVPGLGELTRAAYESESSAEPPDEFPVQEHMEGAEETPAPEAVHQAQPRKTFDFTNLTPLHHKHVLPSPKPAPPKIPEVRPPYAKSIKLRKATPPRPTSKASAGYLPFTPSPDKQLPDVTPHTNKFLALESRPYLPAGSSKRLYQPWIAPGHLPYAQPGILLAEEQPVKLDKSSAKSVRHETCAIVELHALSENQLSSVPLTLSHEDNESEVSEEEECDFENLHAASQAVAGAEAEDTILQSEEFSMISIDSLPSRQAMLSSPPNGRTPRRDVYVTARGDAHDLSVRSSIGPSAVGAEAGQLLLGEGTPPCINSSYLQLSHPKDTSSAQTSPTPSLPPTLRTINTTSQNTSTPKLAKVVRTGIALRGVLNDHTSCSPSKPSGEQETRLDSLFSGFGEGTQRELRAGLRLGEQLAERSQQRGKFSIPTPLPSQASSDGKTPYGKTSDGETSGEASNSGHEPAEVTYPRLPTPEEEGEDSVALPAPPATVANSGYESLNAKMMQAQLISPARSAVSDAMSWQPSTPPSTKSNTSASQLEESPLDQQNVAFGDPHDAAGRILAEEGTQVTRKRRALHRQPKAVAKPTTTAEATAARTEEDYEDLWEEEASRSSDLPGKEKSPQLEDLFADEPIRPRRSKLPRTWRRKSASNFQYSDEAEPESSPPAVELMEQPTRHRTVTVPLKAAHGTSATEHTSSTSDSEMLTPRTDQDDSEENGILWQRHSPSTSNRNPAIALNNELKATKLDLSTLLDIHGTPLQLSPPKNPHRFSPVKSLLMKHTATVATSAGEARSGANVDGTSREEIYEQEGVEDTMASDVRQLHAEMSHPAPPSEARSTTSQVRQLSEKTTTRIKSYQSGISSSPAPVSEPVSELTTTTSTTTTITTASTTHASSAPAPAPSLLTRLTSALWSTRPSAPQPPPPHPLILSHHPLPYVQPWTKSHYRTLDALYQSLKRTPHLFSADHPANAALLQDPQHRPHLVAYVGTRFGNWGYTATVTKEWMVVVGVYLQLLSLPDAAAYAGIAGKELDFGPTVERQREDGIVERVLEVMAGWPGEDGEAIGPETVVRRLWSVVCGEMVRRDERRGRVVRRTPGTFWVEWPTGR</sequence>
<dbReference type="RefSeq" id="XP_007784716.1">
    <property type="nucleotide sequence ID" value="XM_007786526.1"/>
</dbReference>
<feature type="region of interest" description="Disordered" evidence="1">
    <location>
        <begin position="516"/>
        <end position="556"/>
    </location>
</feature>
<feature type="compositionally biased region" description="Polar residues" evidence="1">
    <location>
        <begin position="888"/>
        <end position="901"/>
    </location>
</feature>